<name>A0A6N7XHJ3_9FIRM</name>
<keyword evidence="3" id="KW-1185">Reference proteome</keyword>
<dbReference type="Pfam" id="PF10282">
    <property type="entry name" value="Lactonase"/>
    <property type="match status" value="1"/>
</dbReference>
<evidence type="ECO:0000313" key="3">
    <source>
        <dbReference type="Proteomes" id="UP000440713"/>
    </source>
</evidence>
<dbReference type="InterPro" id="IPR011048">
    <property type="entry name" value="Haem_d1_sf"/>
</dbReference>
<dbReference type="InterPro" id="IPR015943">
    <property type="entry name" value="WD40/YVTN_repeat-like_dom_sf"/>
</dbReference>
<dbReference type="Gene3D" id="2.130.10.10">
    <property type="entry name" value="YVTN repeat-like/Quinoprotein amine dehydrogenase"/>
    <property type="match status" value="1"/>
</dbReference>
<accession>A0A6N7XHJ3</accession>
<organism evidence="2 3">
    <name type="scientific">Peptostreptococcus porci</name>
    <dbReference type="NCBI Taxonomy" id="2652282"/>
    <lineage>
        <taxon>Bacteria</taxon>
        <taxon>Bacillati</taxon>
        <taxon>Bacillota</taxon>
        <taxon>Clostridia</taxon>
        <taxon>Peptostreptococcales</taxon>
        <taxon>Peptostreptococcaceae</taxon>
        <taxon>Peptostreptococcus</taxon>
    </lineage>
</organism>
<gene>
    <name evidence="2" type="ORF">FYJ71_07530</name>
</gene>
<protein>
    <submittedName>
        <fullName evidence="2">Lactonase family protein</fullName>
    </submittedName>
</protein>
<proteinExistence type="inferred from homology"/>
<dbReference type="GO" id="GO:0017057">
    <property type="term" value="F:6-phosphogluconolactonase activity"/>
    <property type="evidence" value="ECO:0007669"/>
    <property type="project" value="TreeGrafter"/>
</dbReference>
<dbReference type="RefSeq" id="WP_154538247.1">
    <property type="nucleotide sequence ID" value="NZ_VUNE01000004.1"/>
</dbReference>
<dbReference type="PANTHER" id="PTHR30344">
    <property type="entry name" value="6-PHOSPHOGLUCONOLACTONASE-RELATED"/>
    <property type="match status" value="1"/>
</dbReference>
<comment type="caution">
    <text evidence="2">The sequence shown here is derived from an EMBL/GenBank/DDBJ whole genome shotgun (WGS) entry which is preliminary data.</text>
</comment>
<comment type="similarity">
    <text evidence="1">Belongs to the cycloisomerase 2 family.</text>
</comment>
<sequence>MSEKIYLSGYTKKSNTGIHCVKLDCHEGISVDEIWSVAEENPTYICFSIDRKKMFSISSRDGGGVVYYKLDTDSDLEKYIEIDSFTGFGKAPCHIYFDDERSLLYSSNYHLGRLDIFKVENESIHLFKTFQYEMPISRCHMAILDPSNKFLIVVNLGMDEVYIYRVDEDFRLVGVNKSLNGMGPRHIVFSKDGSFAYLLGELDFHIDILSFDSANGEMLLIDRIKTVPDGFKGANSSSAIRLSNDGRFIYVSNRGYNSISVYAVLDDGGLEFVQSLMTRGRIPRDFNFNADGTLLIVGFQDDDYVDIYRVDRNSGKLVDNIEKSLDYSEIVCVVS</sequence>
<dbReference type="SUPFAM" id="SSF51004">
    <property type="entry name" value="C-terminal (heme d1) domain of cytochrome cd1-nitrite reductase"/>
    <property type="match status" value="1"/>
</dbReference>
<dbReference type="Proteomes" id="UP000440713">
    <property type="component" value="Unassembled WGS sequence"/>
</dbReference>
<dbReference type="EMBL" id="VUNE01000004">
    <property type="protein sequence ID" value="MST62817.1"/>
    <property type="molecule type" value="Genomic_DNA"/>
</dbReference>
<dbReference type="InterPro" id="IPR019405">
    <property type="entry name" value="Lactonase_7-beta_prop"/>
</dbReference>
<dbReference type="InterPro" id="IPR050282">
    <property type="entry name" value="Cycloisomerase_2"/>
</dbReference>
<dbReference type="PANTHER" id="PTHR30344:SF1">
    <property type="entry name" value="6-PHOSPHOGLUCONOLACTONASE"/>
    <property type="match status" value="1"/>
</dbReference>
<reference evidence="2 3" key="1">
    <citation type="submission" date="2019-08" db="EMBL/GenBank/DDBJ databases">
        <title>In-depth cultivation of the pig gut microbiome towards novel bacterial diversity and tailored functional studies.</title>
        <authorList>
            <person name="Wylensek D."/>
            <person name="Hitch T.C.A."/>
            <person name="Clavel T."/>
        </authorList>
    </citation>
    <scope>NUCLEOTIDE SEQUENCE [LARGE SCALE GENOMIC DNA]</scope>
    <source>
        <strain evidence="2 3">WCA-SAB-591-4A-A</strain>
    </source>
</reference>
<evidence type="ECO:0000256" key="1">
    <source>
        <dbReference type="ARBA" id="ARBA00005564"/>
    </source>
</evidence>
<dbReference type="GO" id="GO:0005829">
    <property type="term" value="C:cytosol"/>
    <property type="evidence" value="ECO:0007669"/>
    <property type="project" value="TreeGrafter"/>
</dbReference>
<evidence type="ECO:0000313" key="2">
    <source>
        <dbReference type="EMBL" id="MST62817.1"/>
    </source>
</evidence>
<dbReference type="AlphaFoldDB" id="A0A6N7XHJ3"/>